<protein>
    <submittedName>
        <fullName evidence="1">Alpha/beta fold hydrolase</fullName>
    </submittedName>
</protein>
<gene>
    <name evidence="1" type="ORF">ACFQ1S_34890</name>
</gene>
<name>A0ABW3MJY8_9PSEU</name>
<dbReference type="InterPro" id="IPR029058">
    <property type="entry name" value="AB_hydrolase_fold"/>
</dbReference>
<dbReference type="Proteomes" id="UP001597045">
    <property type="component" value="Unassembled WGS sequence"/>
</dbReference>
<evidence type="ECO:0000313" key="2">
    <source>
        <dbReference type="Proteomes" id="UP001597045"/>
    </source>
</evidence>
<proteinExistence type="predicted"/>
<dbReference type="Gene3D" id="3.40.50.1820">
    <property type="entry name" value="alpha/beta hydrolase"/>
    <property type="match status" value="1"/>
</dbReference>
<feature type="non-terminal residue" evidence="1">
    <location>
        <position position="1"/>
    </location>
</feature>
<evidence type="ECO:0000313" key="1">
    <source>
        <dbReference type="EMBL" id="MFD1050347.1"/>
    </source>
</evidence>
<dbReference type="SUPFAM" id="SSF53474">
    <property type="entry name" value="alpha/beta-Hydrolases"/>
    <property type="match status" value="1"/>
</dbReference>
<accession>A0ABW3MJY8</accession>
<comment type="caution">
    <text evidence="1">The sequence shown here is derived from an EMBL/GenBank/DDBJ whole genome shotgun (WGS) entry which is preliminary data.</text>
</comment>
<dbReference type="GO" id="GO:0016787">
    <property type="term" value="F:hydrolase activity"/>
    <property type="evidence" value="ECO:0007669"/>
    <property type="project" value="UniProtKB-KW"/>
</dbReference>
<dbReference type="EMBL" id="JBHTIS010002771">
    <property type="protein sequence ID" value="MFD1050347.1"/>
    <property type="molecule type" value="Genomic_DNA"/>
</dbReference>
<organism evidence="1 2">
    <name type="scientific">Kibdelosporangium lantanae</name>
    <dbReference type="NCBI Taxonomy" id="1497396"/>
    <lineage>
        <taxon>Bacteria</taxon>
        <taxon>Bacillati</taxon>
        <taxon>Actinomycetota</taxon>
        <taxon>Actinomycetes</taxon>
        <taxon>Pseudonocardiales</taxon>
        <taxon>Pseudonocardiaceae</taxon>
        <taxon>Kibdelosporangium</taxon>
    </lineage>
</organism>
<keyword evidence="2" id="KW-1185">Reference proteome</keyword>
<keyword evidence="1" id="KW-0378">Hydrolase</keyword>
<sequence>VDLVHDEADAGRKVACPTLALWGRESFVGQNYDVLAVWRDHAVTVTGKALPSNHYVPEEAPTETVAALRGFLGS</sequence>
<reference evidence="2" key="1">
    <citation type="journal article" date="2019" name="Int. J. Syst. Evol. Microbiol.">
        <title>The Global Catalogue of Microorganisms (GCM) 10K type strain sequencing project: providing services to taxonomists for standard genome sequencing and annotation.</title>
        <authorList>
            <consortium name="The Broad Institute Genomics Platform"/>
            <consortium name="The Broad Institute Genome Sequencing Center for Infectious Disease"/>
            <person name="Wu L."/>
            <person name="Ma J."/>
        </authorList>
    </citation>
    <scope>NUCLEOTIDE SEQUENCE [LARGE SCALE GENOMIC DNA]</scope>
    <source>
        <strain evidence="2">JCM 31486</strain>
    </source>
</reference>